<organism evidence="1 2">
    <name type="scientific">Saccharibacillus sacchari</name>
    <dbReference type="NCBI Taxonomy" id="456493"/>
    <lineage>
        <taxon>Bacteria</taxon>
        <taxon>Bacillati</taxon>
        <taxon>Bacillota</taxon>
        <taxon>Bacilli</taxon>
        <taxon>Bacillales</taxon>
        <taxon>Paenibacillaceae</taxon>
        <taxon>Saccharibacillus</taxon>
    </lineage>
</organism>
<comment type="caution">
    <text evidence="1">The sequence shown here is derived from an EMBL/GenBank/DDBJ whole genome shotgun (WGS) entry which is preliminary data.</text>
</comment>
<evidence type="ECO:0000313" key="1">
    <source>
        <dbReference type="EMBL" id="MEJ8305652.1"/>
    </source>
</evidence>
<keyword evidence="1" id="KW-0548">Nucleotidyltransferase</keyword>
<keyword evidence="1" id="KW-0808">Transferase</keyword>
<reference evidence="1" key="1">
    <citation type="submission" date="2024-03" db="EMBL/GenBank/DDBJ databases">
        <title>Whole genome sequecning of epiphytes from Marcgravia umbellata leaves.</title>
        <authorList>
            <person name="Kumar G."/>
            <person name="Savka M.A."/>
        </authorList>
    </citation>
    <scope>NUCLEOTIDE SEQUENCE</scope>
    <source>
        <strain evidence="1">RIT_BL5</strain>
    </source>
</reference>
<dbReference type="Proteomes" id="UP001380953">
    <property type="component" value="Unassembled WGS sequence"/>
</dbReference>
<proteinExistence type="predicted"/>
<evidence type="ECO:0000313" key="2">
    <source>
        <dbReference type="Proteomes" id="UP001380953"/>
    </source>
</evidence>
<dbReference type="EMBL" id="JBBKAR010000045">
    <property type="protein sequence ID" value="MEJ8305652.1"/>
    <property type="molecule type" value="Genomic_DNA"/>
</dbReference>
<gene>
    <name evidence="1" type="ORF">WKI47_17220</name>
</gene>
<protein>
    <submittedName>
        <fullName evidence="1">GGDEF domain-containing protein</fullName>
        <ecNumber evidence="1">2.7.7.65</ecNumber>
    </submittedName>
</protein>
<name>A0ACC6PFJ9_9BACL</name>
<accession>A0ACC6PFJ9</accession>
<sequence>MKHKHGSPSLSRLIRLSMNASTLFTILVFAVIVTILLSIVIRPLAQLGAQLVAHSTMREMTSPAFPENHGIATLTDLSPQSPGFERWWKTVERQEVVNYRIPLLDGNEPLEYDEGREMPRALHTVDMIVELDGRELYRSAYLSSSGTAEDSLRERNWLYDYFNKPYFAPILNDDGQEIGMITARIYPPLLVEIVGVTAALMLLLGLLCFYVNYLLGKWLIGPLLLSLGQLRAVFQKLADGHVDELFDKGVQMDRSYSEIEDIAVETGRIISNTKMHMEQLQEKNEELESQKLVLTRQATIDGLTGLNNRRHFLELIAGRLEEPGLMLMLLDIDDFKRVNDTYGHTGGDVILEGFADVLRNDFNGNSVTGRFGGEEFAVFATGLSEPEMRLSAEKLRAAIEAAVFDLPDSRPIGVTSSIGIAYAYRSSLTFEELYQQADAALYNAKRAGKNRVVVFGDSPLSLPG</sequence>
<dbReference type="EC" id="2.7.7.65" evidence="1"/>
<keyword evidence="2" id="KW-1185">Reference proteome</keyword>